<dbReference type="AlphaFoldDB" id="A0A8B8DZ62"/>
<dbReference type="Pfam" id="PF07947">
    <property type="entry name" value="YhhN"/>
    <property type="match status" value="1"/>
</dbReference>
<feature type="transmembrane region" description="Helical" evidence="9">
    <location>
        <begin position="82"/>
        <end position="99"/>
    </location>
</feature>
<comment type="catalytic activity">
    <reaction evidence="7">
        <text>a 1-O-(1Z-alkenyl)-sn-glycero-3-phosphoethanolamine + H2O = a 2,3-saturated aldehyde + sn-glycero-3-phosphoethanolamine</text>
        <dbReference type="Rhea" id="RHEA:16905"/>
        <dbReference type="ChEBI" id="CHEBI:15377"/>
        <dbReference type="ChEBI" id="CHEBI:73359"/>
        <dbReference type="ChEBI" id="CHEBI:77288"/>
        <dbReference type="ChEBI" id="CHEBI:143890"/>
        <dbReference type="EC" id="3.3.2.2"/>
    </reaction>
</comment>
<dbReference type="PANTHER" id="PTHR31885">
    <property type="entry name" value="GH04784P"/>
    <property type="match status" value="1"/>
</dbReference>
<dbReference type="GO" id="GO:0016020">
    <property type="term" value="C:membrane"/>
    <property type="evidence" value="ECO:0007669"/>
    <property type="project" value="UniProtKB-SubCell"/>
</dbReference>
<keyword evidence="10" id="KW-1185">Reference proteome</keyword>
<comment type="catalytic activity">
    <reaction evidence="8">
        <text>a 1-O-(1Z-alkenyl)-sn-glycero-3-phosphocholine + H2O = a 2,3-saturated aldehyde + sn-glycerol 3-phosphocholine</text>
        <dbReference type="Rhea" id="RHEA:22544"/>
        <dbReference type="ChEBI" id="CHEBI:15377"/>
        <dbReference type="ChEBI" id="CHEBI:16870"/>
        <dbReference type="ChEBI" id="CHEBI:73359"/>
        <dbReference type="ChEBI" id="CHEBI:77287"/>
        <dbReference type="EC" id="3.3.2.2"/>
    </reaction>
</comment>
<feature type="transmembrane region" description="Helical" evidence="9">
    <location>
        <begin position="157"/>
        <end position="174"/>
    </location>
</feature>
<evidence type="ECO:0000256" key="6">
    <source>
        <dbReference type="ARBA" id="ARBA00035673"/>
    </source>
</evidence>
<evidence type="ECO:0000313" key="10">
    <source>
        <dbReference type="Proteomes" id="UP000694844"/>
    </source>
</evidence>
<keyword evidence="5 9" id="KW-0472">Membrane</keyword>
<dbReference type="GO" id="GO:0047408">
    <property type="term" value="F:alkenylglycerophosphocholine hydrolase activity"/>
    <property type="evidence" value="ECO:0007669"/>
    <property type="project" value="UniProtKB-EC"/>
</dbReference>
<dbReference type="RefSeq" id="XP_022333557.1">
    <property type="nucleotide sequence ID" value="XM_022477849.1"/>
</dbReference>
<evidence type="ECO:0000256" key="4">
    <source>
        <dbReference type="ARBA" id="ARBA00022989"/>
    </source>
</evidence>
<keyword evidence="4 9" id="KW-1133">Transmembrane helix</keyword>
<dbReference type="EC" id="3.3.2.2" evidence="6"/>
<sequence>MSSSDKLIAVLKKRLTSRVMYPFYISVVTYFTLFQPLIRFPPQTWTAAIAKALPVWVLTVYVRLSSREKLTHIIPKSYDHQTMITGLLFFSLGDIFFIFDTDLMEDGMLCFTIAQFYFSLVVQQEVTNSRVKYVFLFFGLVSFSFVMNYIDDGIMDVFVLFHLLLIYTVGWRSTCRLRKDGVYFSTLMPCLGSLLFIASDSLQAANKWRWKVAFIDFWGTLFDYTALLCYALMMGTMKTDLHIERKFLNSYLSRKRHSE</sequence>
<reference evidence="11" key="1">
    <citation type="submission" date="2025-08" db="UniProtKB">
        <authorList>
            <consortium name="RefSeq"/>
        </authorList>
    </citation>
    <scope>IDENTIFICATION</scope>
    <source>
        <tissue evidence="11">Whole sample</tissue>
    </source>
</reference>
<dbReference type="OrthoDB" id="6073712at2759"/>
<evidence type="ECO:0000256" key="1">
    <source>
        <dbReference type="ARBA" id="ARBA00004141"/>
    </source>
</evidence>
<dbReference type="InterPro" id="IPR012506">
    <property type="entry name" value="TMEM86B-like"/>
</dbReference>
<protein>
    <recommendedName>
        <fullName evidence="6">lysoplasmalogenase</fullName>
        <ecNumber evidence="6">3.3.2.2</ecNumber>
    </recommendedName>
</protein>
<evidence type="ECO:0000256" key="5">
    <source>
        <dbReference type="ARBA" id="ARBA00023136"/>
    </source>
</evidence>
<organism evidence="10 11">
    <name type="scientific">Crassostrea virginica</name>
    <name type="common">Eastern oyster</name>
    <dbReference type="NCBI Taxonomy" id="6565"/>
    <lineage>
        <taxon>Eukaryota</taxon>
        <taxon>Metazoa</taxon>
        <taxon>Spiralia</taxon>
        <taxon>Lophotrochozoa</taxon>
        <taxon>Mollusca</taxon>
        <taxon>Bivalvia</taxon>
        <taxon>Autobranchia</taxon>
        <taxon>Pteriomorphia</taxon>
        <taxon>Ostreida</taxon>
        <taxon>Ostreoidea</taxon>
        <taxon>Ostreidae</taxon>
        <taxon>Crassostrea</taxon>
    </lineage>
</organism>
<dbReference type="KEGG" id="cvn:111130670"/>
<feature type="transmembrane region" description="Helical" evidence="9">
    <location>
        <begin position="181"/>
        <end position="198"/>
    </location>
</feature>
<feature type="transmembrane region" description="Helical" evidence="9">
    <location>
        <begin position="21"/>
        <end position="38"/>
    </location>
</feature>
<feature type="transmembrane region" description="Helical" evidence="9">
    <location>
        <begin position="134"/>
        <end position="151"/>
    </location>
</feature>
<evidence type="ECO:0000256" key="3">
    <source>
        <dbReference type="ARBA" id="ARBA00022692"/>
    </source>
</evidence>
<evidence type="ECO:0000256" key="2">
    <source>
        <dbReference type="ARBA" id="ARBA00007375"/>
    </source>
</evidence>
<keyword evidence="3 9" id="KW-0812">Transmembrane</keyword>
<feature type="transmembrane region" description="Helical" evidence="9">
    <location>
        <begin position="210"/>
        <end position="233"/>
    </location>
</feature>
<dbReference type="PANTHER" id="PTHR31885:SF6">
    <property type="entry name" value="GH04784P"/>
    <property type="match status" value="1"/>
</dbReference>
<proteinExistence type="inferred from homology"/>
<dbReference type="Proteomes" id="UP000694844">
    <property type="component" value="Chromosome 4"/>
</dbReference>
<evidence type="ECO:0000313" key="11">
    <source>
        <dbReference type="RefSeq" id="XP_022333557.1"/>
    </source>
</evidence>
<comment type="subcellular location">
    <subcellularLocation>
        <location evidence="1">Membrane</location>
        <topology evidence="1">Multi-pass membrane protein</topology>
    </subcellularLocation>
</comment>
<dbReference type="GeneID" id="111130670"/>
<evidence type="ECO:0000256" key="9">
    <source>
        <dbReference type="SAM" id="Phobius"/>
    </source>
</evidence>
<comment type="similarity">
    <text evidence="2">Belongs to the TMEM86 family.</text>
</comment>
<gene>
    <name evidence="11" type="primary">LOC111130670</name>
</gene>
<name>A0A8B8DZ62_CRAVI</name>
<accession>A0A8B8DZ62</accession>
<evidence type="ECO:0000256" key="7">
    <source>
        <dbReference type="ARBA" id="ARBA00049458"/>
    </source>
</evidence>
<evidence type="ECO:0000256" key="8">
    <source>
        <dbReference type="ARBA" id="ARBA00049560"/>
    </source>
</evidence>